<dbReference type="InterPro" id="IPR053160">
    <property type="entry name" value="MFS_DHA3_Transporter"/>
</dbReference>
<accession>A0A318S9P1</accession>
<keyword evidence="3 4" id="KW-0472">Membrane</keyword>
<dbReference type="PANTHER" id="PTHR23530:SF1">
    <property type="entry name" value="PERMEASE, MAJOR FACILITATOR SUPERFAMILY-RELATED"/>
    <property type="match status" value="1"/>
</dbReference>
<organism evidence="6 7">
    <name type="scientific">Deinococcus yavapaiensis KR-236</name>
    <dbReference type="NCBI Taxonomy" id="694435"/>
    <lineage>
        <taxon>Bacteria</taxon>
        <taxon>Thermotogati</taxon>
        <taxon>Deinococcota</taxon>
        <taxon>Deinococci</taxon>
        <taxon>Deinococcales</taxon>
        <taxon>Deinococcaceae</taxon>
        <taxon>Deinococcus</taxon>
    </lineage>
</organism>
<keyword evidence="7" id="KW-1185">Reference proteome</keyword>
<reference evidence="6 7" key="1">
    <citation type="submission" date="2018-06" db="EMBL/GenBank/DDBJ databases">
        <title>Genomic Encyclopedia of Type Strains, Phase IV (KMG-IV): sequencing the most valuable type-strain genomes for metagenomic binning, comparative biology and taxonomic classification.</title>
        <authorList>
            <person name="Goeker M."/>
        </authorList>
    </citation>
    <scope>NUCLEOTIDE SEQUENCE [LARGE SCALE GENOMIC DNA]</scope>
    <source>
        <strain evidence="6 7">DSM 18048</strain>
    </source>
</reference>
<feature type="transmembrane region" description="Helical" evidence="4">
    <location>
        <begin position="159"/>
        <end position="180"/>
    </location>
</feature>
<dbReference type="AlphaFoldDB" id="A0A318S9P1"/>
<gene>
    <name evidence="6" type="ORF">DES52_104222</name>
</gene>
<proteinExistence type="predicted"/>
<dbReference type="Pfam" id="PF07690">
    <property type="entry name" value="MFS_1"/>
    <property type="match status" value="1"/>
</dbReference>
<dbReference type="InterPro" id="IPR020846">
    <property type="entry name" value="MFS_dom"/>
</dbReference>
<name>A0A318S9P1_9DEIO</name>
<evidence type="ECO:0000256" key="3">
    <source>
        <dbReference type="ARBA" id="ARBA00023136"/>
    </source>
</evidence>
<dbReference type="RefSeq" id="WP_110886054.1">
    <property type="nucleotide sequence ID" value="NZ_QJSX01000004.1"/>
</dbReference>
<protein>
    <submittedName>
        <fullName evidence="6">MFS transporter</fullName>
    </submittedName>
</protein>
<feature type="transmembrane region" description="Helical" evidence="4">
    <location>
        <begin position="12"/>
        <end position="32"/>
    </location>
</feature>
<keyword evidence="1 4" id="KW-0812">Transmembrane</keyword>
<keyword evidence="2 4" id="KW-1133">Transmembrane helix</keyword>
<dbReference type="Proteomes" id="UP000248326">
    <property type="component" value="Unassembled WGS sequence"/>
</dbReference>
<dbReference type="InterPro" id="IPR036259">
    <property type="entry name" value="MFS_trans_sf"/>
</dbReference>
<dbReference type="OrthoDB" id="9816124at2"/>
<dbReference type="PROSITE" id="PS50850">
    <property type="entry name" value="MFS"/>
    <property type="match status" value="1"/>
</dbReference>
<dbReference type="GO" id="GO:0022857">
    <property type="term" value="F:transmembrane transporter activity"/>
    <property type="evidence" value="ECO:0007669"/>
    <property type="project" value="InterPro"/>
</dbReference>
<feature type="transmembrane region" description="Helical" evidence="4">
    <location>
        <begin position="212"/>
        <end position="229"/>
    </location>
</feature>
<evidence type="ECO:0000259" key="5">
    <source>
        <dbReference type="PROSITE" id="PS50850"/>
    </source>
</evidence>
<evidence type="ECO:0000313" key="7">
    <source>
        <dbReference type="Proteomes" id="UP000248326"/>
    </source>
</evidence>
<evidence type="ECO:0000256" key="4">
    <source>
        <dbReference type="SAM" id="Phobius"/>
    </source>
</evidence>
<sequence length="411" mass="43078">MSVAHAARRAFLLQEFAVSLAFALAFTAQGVYLVESLKLTPLQLVLIGTVLEASCFLLEIPTGVVADVYSRRRSVLLGFTFLGLSFLVVVLGGDFLAVLLAQVVAALGYTFLSGAQSAWITDEVGEANVGALFLKGAQVGRVGSLLGLGLAAWLGQASLALPLLGGAGVLLALAGVLAFMMPESNFSPRRGEGSAWRAMASTFREGARTVRVRPVLLALIGAAVLYGASTEALDRLWQLHLLESFDLPDLLGLRPIAWFSLLGAVGTFVNLVVTRALQRRLETSDVPRIARQLTWIGALGAAAVLAFALAGHFWWAVAVFLAVGVLRGLYEPLYRAWLNQGLDSRVRATVLSIAAQADALGQVAGGPGVGALGNACGVPSAIGVSALLRLPVLLVLAWGARRAMKTAPATD</sequence>
<evidence type="ECO:0000256" key="1">
    <source>
        <dbReference type="ARBA" id="ARBA00022692"/>
    </source>
</evidence>
<feature type="domain" description="Major facilitator superfamily (MFS) profile" evidence="5">
    <location>
        <begin position="3"/>
        <end position="403"/>
    </location>
</feature>
<dbReference type="PANTHER" id="PTHR23530">
    <property type="entry name" value="TRANSPORT PROTEIN-RELATED"/>
    <property type="match status" value="1"/>
</dbReference>
<comment type="caution">
    <text evidence="6">The sequence shown here is derived from an EMBL/GenBank/DDBJ whole genome shotgun (WGS) entry which is preliminary data.</text>
</comment>
<dbReference type="InterPro" id="IPR011701">
    <property type="entry name" value="MFS"/>
</dbReference>
<evidence type="ECO:0000256" key="2">
    <source>
        <dbReference type="ARBA" id="ARBA00022989"/>
    </source>
</evidence>
<feature type="transmembrane region" description="Helical" evidence="4">
    <location>
        <begin position="75"/>
        <end position="93"/>
    </location>
</feature>
<dbReference type="EMBL" id="QJSX01000004">
    <property type="protein sequence ID" value="PYE54948.1"/>
    <property type="molecule type" value="Genomic_DNA"/>
</dbReference>
<feature type="transmembrane region" description="Helical" evidence="4">
    <location>
        <begin position="44"/>
        <end position="68"/>
    </location>
</feature>
<feature type="transmembrane region" description="Helical" evidence="4">
    <location>
        <begin position="256"/>
        <end position="277"/>
    </location>
</feature>
<feature type="transmembrane region" description="Helical" evidence="4">
    <location>
        <begin position="289"/>
        <end position="307"/>
    </location>
</feature>
<evidence type="ECO:0000313" key="6">
    <source>
        <dbReference type="EMBL" id="PYE54948.1"/>
    </source>
</evidence>
<dbReference type="SUPFAM" id="SSF103473">
    <property type="entry name" value="MFS general substrate transporter"/>
    <property type="match status" value="1"/>
</dbReference>
<dbReference type="Gene3D" id="1.20.1250.20">
    <property type="entry name" value="MFS general substrate transporter like domains"/>
    <property type="match status" value="1"/>
</dbReference>